<protein>
    <submittedName>
        <fullName evidence="8">Putative ABC transporter permease/ATP-binding protein</fullName>
    </submittedName>
</protein>
<evidence type="ECO:0000259" key="7">
    <source>
        <dbReference type="PROSITE" id="PS51384"/>
    </source>
</evidence>
<dbReference type="PROSITE" id="PS51384">
    <property type="entry name" value="FAD_FR"/>
    <property type="match status" value="1"/>
</dbReference>
<evidence type="ECO:0000313" key="8">
    <source>
        <dbReference type="EMBL" id="GAB11208.1"/>
    </source>
</evidence>
<feature type="domain" description="FAD-binding FR-type" evidence="7">
    <location>
        <begin position="15"/>
        <end position="132"/>
    </location>
</feature>
<gene>
    <name evidence="8" type="ORF">GOARA_065_00010</name>
</gene>
<accession>G7H5T3</accession>
<dbReference type="Gene3D" id="3.40.50.80">
    <property type="entry name" value="Nucleotide-binding domain of ferredoxin-NADP reductase (FNR) module"/>
    <property type="match status" value="1"/>
</dbReference>
<dbReference type="InterPro" id="IPR039374">
    <property type="entry name" value="SIP_fam"/>
</dbReference>
<dbReference type="RefSeq" id="WP_007323283.1">
    <property type="nucleotide sequence ID" value="NZ_BAEE01000065.1"/>
</dbReference>
<reference evidence="8 9" key="1">
    <citation type="submission" date="2011-11" db="EMBL/GenBank/DDBJ databases">
        <title>Whole genome shotgun sequence of Gordonia araii NBRC 100433.</title>
        <authorList>
            <person name="Yoshida Y."/>
            <person name="Hosoyama A."/>
            <person name="Tsuchikane K."/>
            <person name="Katsumata H."/>
            <person name="Yamazaki S."/>
            <person name="Fujita N."/>
        </authorList>
    </citation>
    <scope>NUCLEOTIDE SEQUENCE [LARGE SCALE GENOMIC DNA]</scope>
    <source>
        <strain evidence="8 9">NBRC 100433</strain>
    </source>
</reference>
<feature type="transmembrane region" description="Helical" evidence="5">
    <location>
        <begin position="416"/>
        <end position="442"/>
    </location>
</feature>
<dbReference type="InterPro" id="IPR007037">
    <property type="entry name" value="SIP_rossman_dom"/>
</dbReference>
<dbReference type="Pfam" id="PF08021">
    <property type="entry name" value="FAD_binding_9"/>
    <property type="match status" value="1"/>
</dbReference>
<evidence type="ECO:0000259" key="6">
    <source>
        <dbReference type="PROSITE" id="PS50929"/>
    </source>
</evidence>
<feature type="transmembrane region" description="Helical" evidence="5">
    <location>
        <begin position="307"/>
        <end position="328"/>
    </location>
</feature>
<dbReference type="SUPFAM" id="SSF90123">
    <property type="entry name" value="ABC transporter transmembrane region"/>
    <property type="match status" value="1"/>
</dbReference>
<dbReference type="GO" id="GO:0005524">
    <property type="term" value="F:ATP binding"/>
    <property type="evidence" value="ECO:0007669"/>
    <property type="project" value="UniProtKB-KW"/>
</dbReference>
<proteinExistence type="predicted"/>
<dbReference type="InterPro" id="IPR017938">
    <property type="entry name" value="Riboflavin_synthase-like_b-brl"/>
</dbReference>
<evidence type="ECO:0000256" key="3">
    <source>
        <dbReference type="ARBA" id="ARBA00022989"/>
    </source>
</evidence>
<evidence type="ECO:0000256" key="2">
    <source>
        <dbReference type="ARBA" id="ARBA00022692"/>
    </source>
</evidence>
<dbReference type="Pfam" id="PF04954">
    <property type="entry name" value="SIP"/>
    <property type="match status" value="1"/>
</dbReference>
<feature type="domain" description="ABC transmembrane type-1" evidence="6">
    <location>
        <begin position="309"/>
        <end position="591"/>
    </location>
</feature>
<evidence type="ECO:0000313" key="9">
    <source>
        <dbReference type="Proteomes" id="UP000035088"/>
    </source>
</evidence>
<dbReference type="InterPro" id="IPR017927">
    <property type="entry name" value="FAD-bd_FR_type"/>
</dbReference>
<comment type="caution">
    <text evidence="8">The sequence shown here is derived from an EMBL/GenBank/DDBJ whole genome shotgun (WGS) entry which is preliminary data.</text>
</comment>
<dbReference type="PROSITE" id="PS50929">
    <property type="entry name" value="ABC_TM1F"/>
    <property type="match status" value="1"/>
</dbReference>
<sequence>MGKGFQGALLRAFGAKDHIVTVTGVERVTSAVVKVHFSSDGLIYEQGEKPTAWVRAWFPDPQGGSKLHQRGYTMMDPDPATGDFSMCFLVHEPAGPASYWAMHAEPGDEIVVQRLGGDGWDMEDPQPAGYLLVGDVATWPAFVSAIAAADETVPIRMYLEYTHDDDKDLPIPEHPGLEATWVPGTDDGRALVDALGNESFQGWKAYVAAETTATRLVRSRLTLEDGHNKGTMHAQAYWIRGRAMGKEAEAADIVEIAPAQRDSEASAVAPEAAPAEPVLALETQQEALKASRARAKEHSVLRPAKPAFILSGVIAVLLAALAVVPLVLFSELAKRFVEGAARDDLVRVGVTGIVVLVVGALLTSALMVGLHVYDQFYATALRRRVMEKFTRLPLGWFQGRRHSEVRKLAQDDIGALHYLITHAVVDLATAIVTPLVILGYLFSVNWTLALVLLLPVITYVVIMFRLAASDRPRMTRLLRWNSTLPGDTERYIAGQSVSRVFGDAATVDLPGEMAEVRGFLKDWQMETIGTKASMIQLNRPMTSMVVIAVAGTALITVGWMPAVAILPFLILGTSLGDRLVGAGFAVNGLRDGMNAKAGLELLLTTPELASGSAPVPAG</sequence>
<keyword evidence="2 5" id="KW-0812">Transmembrane</keyword>
<dbReference type="SUPFAM" id="SSF63380">
    <property type="entry name" value="Riboflavin synthase domain-like"/>
    <property type="match status" value="1"/>
</dbReference>
<dbReference type="Gene3D" id="1.20.1560.10">
    <property type="entry name" value="ABC transporter type 1, transmembrane domain"/>
    <property type="match status" value="1"/>
</dbReference>
<name>G7H5T3_9ACTN</name>
<dbReference type="STRING" id="1073574.GOARA_065_00010"/>
<evidence type="ECO:0000256" key="5">
    <source>
        <dbReference type="SAM" id="Phobius"/>
    </source>
</evidence>
<dbReference type="EMBL" id="BAEE01000065">
    <property type="protein sequence ID" value="GAB11208.1"/>
    <property type="molecule type" value="Genomic_DNA"/>
</dbReference>
<organism evidence="8 9">
    <name type="scientific">Gordonia araii NBRC 100433</name>
    <dbReference type="NCBI Taxonomy" id="1073574"/>
    <lineage>
        <taxon>Bacteria</taxon>
        <taxon>Bacillati</taxon>
        <taxon>Actinomycetota</taxon>
        <taxon>Actinomycetes</taxon>
        <taxon>Mycobacteriales</taxon>
        <taxon>Gordoniaceae</taxon>
        <taxon>Gordonia</taxon>
    </lineage>
</organism>
<dbReference type="PANTHER" id="PTHR30157:SF0">
    <property type="entry name" value="NADPH-DEPENDENT FERRIC-CHELATE REDUCTASE"/>
    <property type="match status" value="1"/>
</dbReference>
<feature type="transmembrane region" description="Helical" evidence="5">
    <location>
        <begin position="348"/>
        <end position="373"/>
    </location>
</feature>
<keyword evidence="9" id="KW-1185">Reference proteome</keyword>
<keyword evidence="4 5" id="KW-0472">Membrane</keyword>
<dbReference type="PANTHER" id="PTHR30157">
    <property type="entry name" value="FERRIC REDUCTASE, NADPH-DEPENDENT"/>
    <property type="match status" value="1"/>
</dbReference>
<dbReference type="InterPro" id="IPR036640">
    <property type="entry name" value="ABC1_TM_sf"/>
</dbReference>
<dbReference type="Gene3D" id="2.40.30.10">
    <property type="entry name" value="Translation factors"/>
    <property type="match status" value="1"/>
</dbReference>
<evidence type="ECO:0000256" key="4">
    <source>
        <dbReference type="ARBA" id="ARBA00023136"/>
    </source>
</evidence>
<dbReference type="AlphaFoldDB" id="G7H5T3"/>
<feature type="non-terminal residue" evidence="8">
    <location>
        <position position="618"/>
    </location>
</feature>
<dbReference type="GO" id="GO:0005886">
    <property type="term" value="C:plasma membrane"/>
    <property type="evidence" value="ECO:0007669"/>
    <property type="project" value="UniProtKB-SubCell"/>
</dbReference>
<dbReference type="Pfam" id="PF00664">
    <property type="entry name" value="ABC_membrane"/>
    <property type="match status" value="1"/>
</dbReference>
<dbReference type="Proteomes" id="UP000035088">
    <property type="component" value="Unassembled WGS sequence"/>
</dbReference>
<comment type="subcellular location">
    <subcellularLocation>
        <location evidence="1">Cell membrane</location>
        <topology evidence="1">Multi-pass membrane protein</topology>
    </subcellularLocation>
</comment>
<keyword evidence="3 5" id="KW-1133">Transmembrane helix</keyword>
<dbReference type="CDD" id="cd06193">
    <property type="entry name" value="siderophore_interacting"/>
    <property type="match status" value="1"/>
</dbReference>
<evidence type="ECO:0000256" key="1">
    <source>
        <dbReference type="ARBA" id="ARBA00004651"/>
    </source>
</evidence>
<feature type="transmembrane region" description="Helical" evidence="5">
    <location>
        <begin position="544"/>
        <end position="570"/>
    </location>
</feature>
<keyword evidence="8" id="KW-0067">ATP-binding</keyword>
<dbReference type="GO" id="GO:0140359">
    <property type="term" value="F:ABC-type transporter activity"/>
    <property type="evidence" value="ECO:0007669"/>
    <property type="project" value="InterPro"/>
</dbReference>
<keyword evidence="8" id="KW-0547">Nucleotide-binding</keyword>
<dbReference type="InterPro" id="IPR039261">
    <property type="entry name" value="FNR_nucleotide-bd"/>
</dbReference>
<feature type="transmembrane region" description="Helical" evidence="5">
    <location>
        <begin position="448"/>
        <end position="468"/>
    </location>
</feature>
<dbReference type="InterPro" id="IPR013113">
    <property type="entry name" value="SIP_FAD-bd"/>
</dbReference>
<dbReference type="GO" id="GO:0016491">
    <property type="term" value="F:oxidoreductase activity"/>
    <property type="evidence" value="ECO:0007669"/>
    <property type="project" value="InterPro"/>
</dbReference>
<dbReference type="InterPro" id="IPR011527">
    <property type="entry name" value="ABC1_TM_dom"/>
</dbReference>